<dbReference type="Proteomes" id="UP001596074">
    <property type="component" value="Unassembled WGS sequence"/>
</dbReference>
<keyword evidence="2" id="KW-0812">Transmembrane</keyword>
<feature type="region of interest" description="Disordered" evidence="1">
    <location>
        <begin position="1"/>
        <end position="24"/>
    </location>
</feature>
<keyword evidence="2" id="KW-1133">Transmembrane helix</keyword>
<name>A0ABW1A3K0_9ACTN</name>
<feature type="transmembrane region" description="Helical" evidence="2">
    <location>
        <begin position="65"/>
        <end position="89"/>
    </location>
</feature>
<keyword evidence="2" id="KW-0472">Membrane</keyword>
<evidence type="ECO:0000256" key="2">
    <source>
        <dbReference type="SAM" id="Phobius"/>
    </source>
</evidence>
<feature type="transmembrane region" description="Helical" evidence="2">
    <location>
        <begin position="140"/>
        <end position="159"/>
    </location>
</feature>
<evidence type="ECO:0000313" key="4">
    <source>
        <dbReference type="Proteomes" id="UP001596074"/>
    </source>
</evidence>
<sequence>MGETPFEPFFHGPRGRGNRRGSPLQRSFRCRAALPGVVAPMARYEEFVRLHEAFSARPRVHARRLWLCGAGTAMVVSALMFGGVALVRGGLGIDAPVFVGARASTETAALAYGASALIATVQATALLHVLLAVAERPVRAFACLGAMAVTLLTLLPLTLRIPAPSAWATAGLNLVGGVALVVLLAAVARACVTWPPERRRRRL</sequence>
<proteinExistence type="predicted"/>
<comment type="caution">
    <text evidence="3">The sequence shown here is derived from an EMBL/GenBank/DDBJ whole genome shotgun (WGS) entry which is preliminary data.</text>
</comment>
<evidence type="ECO:0000256" key="1">
    <source>
        <dbReference type="SAM" id="MobiDB-lite"/>
    </source>
</evidence>
<dbReference type="EMBL" id="JBHSON010000048">
    <property type="protein sequence ID" value="MFC5750019.1"/>
    <property type="molecule type" value="Genomic_DNA"/>
</dbReference>
<dbReference type="RefSeq" id="WP_378285746.1">
    <property type="nucleotide sequence ID" value="NZ_JBHSON010000048.1"/>
</dbReference>
<protein>
    <submittedName>
        <fullName evidence="3">Uncharacterized protein</fullName>
    </submittedName>
</protein>
<accession>A0ABW1A3K0</accession>
<reference evidence="4" key="1">
    <citation type="journal article" date="2019" name="Int. J. Syst. Evol. Microbiol.">
        <title>The Global Catalogue of Microorganisms (GCM) 10K type strain sequencing project: providing services to taxonomists for standard genome sequencing and annotation.</title>
        <authorList>
            <consortium name="The Broad Institute Genomics Platform"/>
            <consortium name="The Broad Institute Genome Sequencing Center for Infectious Disease"/>
            <person name="Wu L."/>
            <person name="Ma J."/>
        </authorList>
    </citation>
    <scope>NUCLEOTIDE SEQUENCE [LARGE SCALE GENOMIC DNA]</scope>
    <source>
        <strain evidence="4">KCTC 42087</strain>
    </source>
</reference>
<feature type="transmembrane region" description="Helical" evidence="2">
    <location>
        <begin position="109"/>
        <end position="133"/>
    </location>
</feature>
<feature type="transmembrane region" description="Helical" evidence="2">
    <location>
        <begin position="171"/>
        <end position="192"/>
    </location>
</feature>
<keyword evidence="4" id="KW-1185">Reference proteome</keyword>
<evidence type="ECO:0000313" key="3">
    <source>
        <dbReference type="EMBL" id="MFC5750019.1"/>
    </source>
</evidence>
<gene>
    <name evidence="3" type="ORF">ACFPZN_30700</name>
</gene>
<organism evidence="3 4">
    <name type="scientific">Actinomadura rugatobispora</name>
    <dbReference type="NCBI Taxonomy" id="1994"/>
    <lineage>
        <taxon>Bacteria</taxon>
        <taxon>Bacillati</taxon>
        <taxon>Actinomycetota</taxon>
        <taxon>Actinomycetes</taxon>
        <taxon>Streptosporangiales</taxon>
        <taxon>Thermomonosporaceae</taxon>
        <taxon>Actinomadura</taxon>
    </lineage>
</organism>